<dbReference type="EMBL" id="LSMT01000379">
    <property type="protein sequence ID" value="PFX19047.1"/>
    <property type="molecule type" value="Genomic_DNA"/>
</dbReference>
<evidence type="ECO:0000259" key="7">
    <source>
        <dbReference type="Pfam" id="PF00884"/>
    </source>
</evidence>
<keyword evidence="6" id="KW-0325">Glycoprotein</keyword>
<dbReference type="PANTHER" id="PTHR10342">
    <property type="entry name" value="ARYLSULFATASE"/>
    <property type="match status" value="1"/>
</dbReference>
<gene>
    <name evidence="8" type="primary">Arsb</name>
    <name evidence="8" type="ORF">AWC38_SpisGene16551</name>
</gene>
<reference evidence="9" key="1">
    <citation type="journal article" date="2017" name="bioRxiv">
        <title>Comparative analysis of the genomes of Stylophora pistillata and Acropora digitifera provides evidence for extensive differences between species of corals.</title>
        <authorList>
            <person name="Voolstra C.R."/>
            <person name="Li Y."/>
            <person name="Liew Y.J."/>
            <person name="Baumgarten S."/>
            <person name="Zoccola D."/>
            <person name="Flot J.-F."/>
            <person name="Tambutte S."/>
            <person name="Allemand D."/>
            <person name="Aranda M."/>
        </authorList>
    </citation>
    <scope>NUCLEOTIDE SEQUENCE [LARGE SCALE GENOMIC DNA]</scope>
</reference>
<dbReference type="InterPro" id="IPR000917">
    <property type="entry name" value="Sulfatase_N"/>
</dbReference>
<dbReference type="OrthoDB" id="5946264at2759"/>
<keyword evidence="9" id="KW-1185">Reference proteome</keyword>
<dbReference type="Proteomes" id="UP000225706">
    <property type="component" value="Unassembled WGS sequence"/>
</dbReference>
<evidence type="ECO:0000313" key="9">
    <source>
        <dbReference type="Proteomes" id="UP000225706"/>
    </source>
</evidence>
<sequence>MINSNVALYTATVFSILSFFIFWTQALASQPHILLLLVDDLGWSDVGYHGSQIKTPNVDRLAREGVILENYYVQQYCTPTRGSLMTGRYPIHTGLQHRAILSLTPFGLPLEFSILPEKLKDVGYRTHLVGKWHLGYYTSVSTPTYRGFDSFFGFYNYGHDHFDHTHGGFLDLFRGEKVARGYNGQYTTHLYVQEVEKIVKEHDSSKPLFLYMAFENVHDPIQAPKKYLDKYNFIKDKDRGTYAAMMDVVDEAIGNITEVFKEKGLWNDTLVIFSSDNGGDPFYRGFNYPLRGYKRTLWEGGVKACGFVYGQMLKRKGVISRDLIHVTDWYPTLVNLAGGAIDSKPMPVDGFDVWETISSGAPSPRKELLHNIDFPEKRSGLLLTYDTWYSGAAIRVGDMKLLLHVPNATWYQVPEEGGIAPDMDEIWDQKTNIVELALYNVSADPSERYDVSPKYPNIVRHLKDRIHEYWKTAVPPGIVPEDLMALAVAMKNKAWAPWRDTCNAK</sequence>
<dbReference type="Pfam" id="PF00884">
    <property type="entry name" value="Sulfatase"/>
    <property type="match status" value="1"/>
</dbReference>
<name>A0A2B4RRR4_STYPI</name>
<dbReference type="CDD" id="cd16029">
    <property type="entry name" value="4-S"/>
    <property type="match status" value="1"/>
</dbReference>
<evidence type="ECO:0000256" key="2">
    <source>
        <dbReference type="ARBA" id="ARBA00008779"/>
    </source>
</evidence>
<organism evidence="8 9">
    <name type="scientific">Stylophora pistillata</name>
    <name type="common">Smooth cauliflower coral</name>
    <dbReference type="NCBI Taxonomy" id="50429"/>
    <lineage>
        <taxon>Eukaryota</taxon>
        <taxon>Metazoa</taxon>
        <taxon>Cnidaria</taxon>
        <taxon>Anthozoa</taxon>
        <taxon>Hexacorallia</taxon>
        <taxon>Scleractinia</taxon>
        <taxon>Astrocoeniina</taxon>
        <taxon>Pocilloporidae</taxon>
        <taxon>Stylophora</taxon>
    </lineage>
</organism>
<keyword evidence="5" id="KW-0106">Calcium</keyword>
<feature type="domain" description="Sulfatase N-terminal" evidence="7">
    <location>
        <begin position="31"/>
        <end position="338"/>
    </location>
</feature>
<comment type="similarity">
    <text evidence="2">Belongs to the sulfatase family.</text>
</comment>
<evidence type="ECO:0000256" key="6">
    <source>
        <dbReference type="ARBA" id="ARBA00023180"/>
    </source>
</evidence>
<dbReference type="GO" id="GO:0046872">
    <property type="term" value="F:metal ion binding"/>
    <property type="evidence" value="ECO:0007669"/>
    <property type="project" value="UniProtKB-KW"/>
</dbReference>
<dbReference type="SUPFAM" id="SSF53649">
    <property type="entry name" value="Alkaline phosphatase-like"/>
    <property type="match status" value="1"/>
</dbReference>
<keyword evidence="3" id="KW-0479">Metal-binding</keyword>
<protein>
    <submittedName>
        <fullName evidence="8">Arylsulfatase B</fullName>
    </submittedName>
</protein>
<proteinExistence type="inferred from homology"/>
<comment type="caution">
    <text evidence="8">The sequence shown here is derived from an EMBL/GenBank/DDBJ whole genome shotgun (WGS) entry which is preliminary data.</text>
</comment>
<dbReference type="AlphaFoldDB" id="A0A2B4RRR4"/>
<dbReference type="GO" id="GO:0008484">
    <property type="term" value="F:sulfuric ester hydrolase activity"/>
    <property type="evidence" value="ECO:0007669"/>
    <property type="project" value="InterPro"/>
</dbReference>
<evidence type="ECO:0000256" key="4">
    <source>
        <dbReference type="ARBA" id="ARBA00022801"/>
    </source>
</evidence>
<comment type="cofactor">
    <cofactor evidence="1">
        <name>Ca(2+)</name>
        <dbReference type="ChEBI" id="CHEBI:29108"/>
    </cofactor>
</comment>
<dbReference type="PROSITE" id="PS00149">
    <property type="entry name" value="SULFATASE_2"/>
    <property type="match status" value="1"/>
</dbReference>
<dbReference type="InterPro" id="IPR024607">
    <property type="entry name" value="Sulfatase_CS"/>
</dbReference>
<dbReference type="Gene3D" id="3.40.720.10">
    <property type="entry name" value="Alkaline Phosphatase, subunit A"/>
    <property type="match status" value="1"/>
</dbReference>
<dbReference type="PANTHER" id="PTHR10342:SF274">
    <property type="entry name" value="ARYLSULFATASE B"/>
    <property type="match status" value="1"/>
</dbReference>
<evidence type="ECO:0000256" key="3">
    <source>
        <dbReference type="ARBA" id="ARBA00022723"/>
    </source>
</evidence>
<accession>A0A2B4RRR4</accession>
<dbReference type="InterPro" id="IPR047115">
    <property type="entry name" value="ARSB"/>
</dbReference>
<evidence type="ECO:0000313" key="8">
    <source>
        <dbReference type="EMBL" id="PFX19047.1"/>
    </source>
</evidence>
<dbReference type="Gene3D" id="3.30.1120.10">
    <property type="match status" value="1"/>
</dbReference>
<dbReference type="InterPro" id="IPR017850">
    <property type="entry name" value="Alkaline_phosphatase_core_sf"/>
</dbReference>
<dbReference type="STRING" id="50429.A0A2B4RRR4"/>
<keyword evidence="4" id="KW-0378">Hydrolase</keyword>
<evidence type="ECO:0000256" key="5">
    <source>
        <dbReference type="ARBA" id="ARBA00022837"/>
    </source>
</evidence>
<evidence type="ECO:0000256" key="1">
    <source>
        <dbReference type="ARBA" id="ARBA00001913"/>
    </source>
</evidence>